<accession>A0AAE1APL0</accession>
<evidence type="ECO:0000313" key="1">
    <source>
        <dbReference type="EMBL" id="KAK3791705.1"/>
    </source>
</evidence>
<name>A0AAE1APL0_9GAST</name>
<proteinExistence type="predicted"/>
<reference evidence="1" key="1">
    <citation type="journal article" date="2023" name="G3 (Bethesda)">
        <title>A reference genome for the long-term kleptoplast-retaining sea slug Elysia crispata morphotype clarki.</title>
        <authorList>
            <person name="Eastman K.E."/>
            <person name="Pendleton A.L."/>
            <person name="Shaikh M.A."/>
            <person name="Suttiyut T."/>
            <person name="Ogas R."/>
            <person name="Tomko P."/>
            <person name="Gavelis G."/>
            <person name="Widhalm J.R."/>
            <person name="Wisecaver J.H."/>
        </authorList>
    </citation>
    <scope>NUCLEOTIDE SEQUENCE</scope>
    <source>
        <strain evidence="1">ECLA1</strain>
    </source>
</reference>
<keyword evidence="2" id="KW-1185">Reference proteome</keyword>
<comment type="caution">
    <text evidence="1">The sequence shown here is derived from an EMBL/GenBank/DDBJ whole genome shotgun (WGS) entry which is preliminary data.</text>
</comment>
<gene>
    <name evidence="1" type="ORF">RRG08_065278</name>
</gene>
<dbReference type="EMBL" id="JAWDGP010001448">
    <property type="protein sequence ID" value="KAK3791705.1"/>
    <property type="molecule type" value="Genomic_DNA"/>
</dbReference>
<dbReference type="Proteomes" id="UP001283361">
    <property type="component" value="Unassembled WGS sequence"/>
</dbReference>
<sequence>MDTNTDRALEGADYVTDSNNIAILTIRLCSLYRCNNYIRQGSGENCTAEDIELRGDSLLGLDRLFSEARGGKARSVMEVDPRIMSTWGGCKLSVETGEPAAVMFCCSCNRTPILSPDSVISFHEVFHRFVR</sequence>
<evidence type="ECO:0000313" key="2">
    <source>
        <dbReference type="Proteomes" id="UP001283361"/>
    </source>
</evidence>
<dbReference type="AlphaFoldDB" id="A0AAE1APL0"/>
<protein>
    <submittedName>
        <fullName evidence="1">Uncharacterized protein</fullName>
    </submittedName>
</protein>
<organism evidence="1 2">
    <name type="scientific">Elysia crispata</name>
    <name type="common">lettuce slug</name>
    <dbReference type="NCBI Taxonomy" id="231223"/>
    <lineage>
        <taxon>Eukaryota</taxon>
        <taxon>Metazoa</taxon>
        <taxon>Spiralia</taxon>
        <taxon>Lophotrochozoa</taxon>
        <taxon>Mollusca</taxon>
        <taxon>Gastropoda</taxon>
        <taxon>Heterobranchia</taxon>
        <taxon>Euthyneura</taxon>
        <taxon>Panpulmonata</taxon>
        <taxon>Sacoglossa</taxon>
        <taxon>Placobranchoidea</taxon>
        <taxon>Plakobranchidae</taxon>
        <taxon>Elysia</taxon>
    </lineage>
</organism>